<dbReference type="AlphaFoldDB" id="A0A7W6NJV2"/>
<dbReference type="GO" id="GO:0046872">
    <property type="term" value="F:metal ion binding"/>
    <property type="evidence" value="ECO:0007669"/>
    <property type="project" value="UniProtKB-KW"/>
</dbReference>
<evidence type="ECO:0000313" key="7">
    <source>
        <dbReference type="Proteomes" id="UP000528286"/>
    </source>
</evidence>
<dbReference type="CDD" id="cd07402">
    <property type="entry name" value="MPP_GpdQ"/>
    <property type="match status" value="1"/>
</dbReference>
<keyword evidence="1" id="KW-0479">Metal-binding</keyword>
<proteinExistence type="inferred from homology"/>
<feature type="domain" description="Calcineurin-like phosphoesterase" evidence="5">
    <location>
        <begin position="3"/>
        <end position="201"/>
    </location>
</feature>
<protein>
    <submittedName>
        <fullName evidence="6">3',5'-cyclic AMP phosphodiesterase CpdA</fullName>
    </submittedName>
</protein>
<dbReference type="Proteomes" id="UP000528286">
    <property type="component" value="Unassembled WGS sequence"/>
</dbReference>
<keyword evidence="3" id="KW-0408">Iron</keyword>
<sequence length="277" mass="30636">MAKLLVFTDLHMLPEGKTIIGLDPVQRFSAGLAHALRLHPDADRLIITGDLTHHGDRESYLRLKALLDGLPVPVSITIGNHDERETFLSVFSQAARDENGFVQETVDLPDARLVILDTYIPTRRGEADYASGLLCEKRLDWLDRQLLDAGERPVLIFMHHPPHDTGFKGMDAIKLRNGDAFYDLVGRHGNVRHLFAGHVHRTIGGSHRGIPFSIFKSPLHQQPMPFDIDDTSSSVDEPGAYGIVVTTPHGLQVHTEDFEIAARARTALDRAEGGLSG</sequence>
<dbReference type="PANTHER" id="PTHR42988:SF2">
    <property type="entry name" value="CYCLIC NUCLEOTIDE PHOSPHODIESTERASE CBUA0032-RELATED"/>
    <property type="match status" value="1"/>
</dbReference>
<keyword evidence="7" id="KW-1185">Reference proteome</keyword>
<dbReference type="RefSeq" id="WP_183365097.1">
    <property type="nucleotide sequence ID" value="NZ_JACIEZ010000002.1"/>
</dbReference>
<comment type="caution">
    <text evidence="6">The sequence shown here is derived from an EMBL/GenBank/DDBJ whole genome shotgun (WGS) entry which is preliminary data.</text>
</comment>
<evidence type="ECO:0000256" key="3">
    <source>
        <dbReference type="ARBA" id="ARBA00023004"/>
    </source>
</evidence>
<dbReference type="InterPro" id="IPR050884">
    <property type="entry name" value="CNP_phosphodiesterase-III"/>
</dbReference>
<dbReference type="PANTHER" id="PTHR42988">
    <property type="entry name" value="PHOSPHOHYDROLASE"/>
    <property type="match status" value="1"/>
</dbReference>
<comment type="similarity">
    <text evidence="4">Belongs to the cyclic nucleotide phosphodiesterase class-III family.</text>
</comment>
<gene>
    <name evidence="6" type="ORF">GGR23_001041</name>
</gene>
<evidence type="ECO:0000256" key="2">
    <source>
        <dbReference type="ARBA" id="ARBA00022801"/>
    </source>
</evidence>
<reference evidence="6 7" key="1">
    <citation type="submission" date="2020-08" db="EMBL/GenBank/DDBJ databases">
        <title>Genomic Encyclopedia of Type Strains, Phase IV (KMG-IV): sequencing the most valuable type-strain genomes for metagenomic binning, comparative biology and taxonomic classification.</title>
        <authorList>
            <person name="Goeker M."/>
        </authorList>
    </citation>
    <scope>NUCLEOTIDE SEQUENCE [LARGE SCALE GENOMIC DNA]</scope>
    <source>
        <strain evidence="6 7">DSM 29853</strain>
    </source>
</reference>
<organism evidence="6 7">
    <name type="scientific">Gellertiella hungarica</name>
    <dbReference type="NCBI Taxonomy" id="1572859"/>
    <lineage>
        <taxon>Bacteria</taxon>
        <taxon>Pseudomonadati</taxon>
        <taxon>Pseudomonadota</taxon>
        <taxon>Alphaproteobacteria</taxon>
        <taxon>Hyphomicrobiales</taxon>
        <taxon>Rhizobiaceae</taxon>
        <taxon>Gellertiella</taxon>
    </lineage>
</organism>
<keyword evidence="2" id="KW-0378">Hydrolase</keyword>
<dbReference type="SUPFAM" id="SSF56300">
    <property type="entry name" value="Metallo-dependent phosphatases"/>
    <property type="match status" value="1"/>
</dbReference>
<evidence type="ECO:0000259" key="5">
    <source>
        <dbReference type="Pfam" id="PF00149"/>
    </source>
</evidence>
<dbReference type="InterPro" id="IPR026575">
    <property type="entry name" value="GpdQ/CpdA-like"/>
</dbReference>
<evidence type="ECO:0000256" key="4">
    <source>
        <dbReference type="ARBA" id="ARBA00025742"/>
    </source>
</evidence>
<dbReference type="EMBL" id="JACIEZ010000002">
    <property type="protein sequence ID" value="MBB4063864.1"/>
    <property type="molecule type" value="Genomic_DNA"/>
</dbReference>
<evidence type="ECO:0000256" key="1">
    <source>
        <dbReference type="ARBA" id="ARBA00022723"/>
    </source>
</evidence>
<dbReference type="Gene3D" id="3.60.21.10">
    <property type="match status" value="1"/>
</dbReference>
<dbReference type="Pfam" id="PF00149">
    <property type="entry name" value="Metallophos"/>
    <property type="match status" value="1"/>
</dbReference>
<accession>A0A7W6NJV2</accession>
<dbReference type="InterPro" id="IPR004843">
    <property type="entry name" value="Calcineurin-like_PHP"/>
</dbReference>
<dbReference type="GO" id="GO:0004112">
    <property type="term" value="F:cyclic-nucleotide phosphodiesterase activity"/>
    <property type="evidence" value="ECO:0007669"/>
    <property type="project" value="InterPro"/>
</dbReference>
<evidence type="ECO:0000313" key="6">
    <source>
        <dbReference type="EMBL" id="MBB4063864.1"/>
    </source>
</evidence>
<dbReference type="InterPro" id="IPR029052">
    <property type="entry name" value="Metallo-depent_PP-like"/>
</dbReference>
<name>A0A7W6NJV2_9HYPH</name>